<evidence type="ECO:0000256" key="4">
    <source>
        <dbReference type="PROSITE-ProRule" id="PRU00169"/>
    </source>
</evidence>
<dbReference type="Gene3D" id="3.30.565.10">
    <property type="entry name" value="Histidine kinase-like ATPase, C-terminal domain"/>
    <property type="match status" value="1"/>
</dbReference>
<dbReference type="PANTHER" id="PTHR43065">
    <property type="entry name" value="SENSOR HISTIDINE KINASE"/>
    <property type="match status" value="1"/>
</dbReference>
<dbReference type="SMART" id="SM00387">
    <property type="entry name" value="HATPase_c"/>
    <property type="match status" value="1"/>
</dbReference>
<organism evidence="8 9">
    <name type="scientific">Bradyrhizobium iriomotense</name>
    <dbReference type="NCBI Taxonomy" id="441950"/>
    <lineage>
        <taxon>Bacteria</taxon>
        <taxon>Pseudomonadati</taxon>
        <taxon>Pseudomonadota</taxon>
        <taxon>Alphaproteobacteria</taxon>
        <taxon>Hyphomicrobiales</taxon>
        <taxon>Nitrobacteraceae</taxon>
        <taxon>Bradyrhizobium</taxon>
    </lineage>
</organism>
<dbReference type="Pfam" id="PF02518">
    <property type="entry name" value="HATPase_c"/>
    <property type="match status" value="1"/>
</dbReference>
<accession>A0ABQ6B863</accession>
<feature type="domain" description="Response regulatory" evidence="7">
    <location>
        <begin position="703"/>
        <end position="818"/>
    </location>
</feature>
<dbReference type="PROSITE" id="PS50109">
    <property type="entry name" value="HIS_KIN"/>
    <property type="match status" value="1"/>
</dbReference>
<keyword evidence="3" id="KW-0597">Phosphoprotein</keyword>
<comment type="caution">
    <text evidence="4">Lacks conserved residue(s) required for the propagation of feature annotation.</text>
</comment>
<keyword evidence="8" id="KW-0808">Transferase</keyword>
<sequence length="840" mass="90796">MRMTPVVVFVSFLLLLLIWLLLSGLNFNSTRFDQQIEALDHFSRLERALNREVLTARTGLSRNYDELARLTDAYDNSIHQLREAAGSDTEEESAIAVLAAGAQRQQNLVEQFKSRNALLRNSFLYFGMFSTRLAASDRTPVVAAATMLSAAMLHLTLDTSPAAAREVKDRLEQLARLPDPGADAASIQEAIAHGGVLHDLLPATDAALKALIAAATTREQDAVRALIMKRQIAARASALRYRVLLYATSVLLLGALIYLGLQLRARAIALRRRAAFEHVIAGVSMRFINAQPNSIDAGIARALADMAECIGCDRAYFVSSEAVLRQHIWSTSGMSSPPDWPQRAMALMARFEPSPDGIIHVPRVNRLPIGESKEACVALGLGGWACATSVTKGGVTVALGFGAIGRACRVTAAGELSLLRMALDTIVYALERHSMESQRARLETRLQQARRMETVGTFSSGIAHNFNNILGGILGHAEMAEEHLDPNARSRRNLDAIRRGAERAQDLVDQILTFGRRREGRREPVCVNALVAEAKSLLAPSLPAHIEISVDETPATAVVSAEPAQLLQVILNICNNAAQAMDKPGVIQIQIGKRKMTDTAASDRTGINPGHFVVVSISDPGRGMDEVTLERIFEPFFTTRPNGNGFGLATARDVVLEHNGKLEVQSAPGVGTRFDIWLPSVPCLVPISSQRESGSAGRGMGETVLVLETDRERLLRHEEILAALGYEAVGFTRPQEAVQACAARGRFDAALVCQQAGSSVAIDFATKLRELAPNLPIMLATSSTRDLEAPLLAASGISEVVHHPLTSADLAGALSRCLVNSAGTRLQSQAVHDDIRWIQA</sequence>
<protein>
    <recommendedName>
        <fullName evidence="2">histidine kinase</fullName>
        <ecNumber evidence="2">2.7.13.3</ecNumber>
    </recommendedName>
</protein>
<evidence type="ECO:0000256" key="2">
    <source>
        <dbReference type="ARBA" id="ARBA00012438"/>
    </source>
</evidence>
<dbReference type="EC" id="2.7.13.3" evidence="2"/>
<dbReference type="Pfam" id="PF00512">
    <property type="entry name" value="HisKA"/>
    <property type="match status" value="1"/>
</dbReference>
<dbReference type="InterPro" id="IPR005467">
    <property type="entry name" value="His_kinase_dom"/>
</dbReference>
<dbReference type="CDD" id="cd00082">
    <property type="entry name" value="HisKA"/>
    <property type="match status" value="1"/>
</dbReference>
<dbReference type="PRINTS" id="PR00344">
    <property type="entry name" value="BCTRLSENSOR"/>
</dbReference>
<dbReference type="InterPro" id="IPR003594">
    <property type="entry name" value="HATPase_dom"/>
</dbReference>
<dbReference type="PROSITE" id="PS50110">
    <property type="entry name" value="RESPONSE_REGULATORY"/>
    <property type="match status" value="1"/>
</dbReference>
<evidence type="ECO:0000256" key="3">
    <source>
        <dbReference type="ARBA" id="ARBA00022553"/>
    </source>
</evidence>
<feature type="transmembrane region" description="Helical" evidence="5">
    <location>
        <begin position="243"/>
        <end position="263"/>
    </location>
</feature>
<evidence type="ECO:0000313" key="8">
    <source>
        <dbReference type="EMBL" id="GLR89125.1"/>
    </source>
</evidence>
<dbReference type="InterPro" id="IPR036097">
    <property type="entry name" value="HisK_dim/P_sf"/>
</dbReference>
<evidence type="ECO:0000259" key="6">
    <source>
        <dbReference type="PROSITE" id="PS50109"/>
    </source>
</evidence>
<evidence type="ECO:0000256" key="1">
    <source>
        <dbReference type="ARBA" id="ARBA00000085"/>
    </source>
</evidence>
<evidence type="ECO:0000256" key="5">
    <source>
        <dbReference type="SAM" id="Phobius"/>
    </source>
</evidence>
<proteinExistence type="predicted"/>
<dbReference type="SMART" id="SM00388">
    <property type="entry name" value="HisKA"/>
    <property type="match status" value="1"/>
</dbReference>
<dbReference type="RefSeq" id="WP_284271136.1">
    <property type="nucleotide sequence ID" value="NZ_BSOW01000023.1"/>
</dbReference>
<dbReference type="Pfam" id="PF19443">
    <property type="entry name" value="DAHL"/>
    <property type="match status" value="1"/>
</dbReference>
<keyword evidence="8" id="KW-0418">Kinase</keyword>
<dbReference type="InterPro" id="IPR001789">
    <property type="entry name" value="Sig_transdc_resp-reg_receiver"/>
</dbReference>
<dbReference type="InterPro" id="IPR036890">
    <property type="entry name" value="HATPase_C_sf"/>
</dbReference>
<dbReference type="NCBIfam" id="NF010411">
    <property type="entry name" value="PRK13837.1"/>
    <property type="match status" value="1"/>
</dbReference>
<name>A0ABQ6B863_9BRAD</name>
<keyword evidence="5" id="KW-0472">Membrane</keyword>
<keyword evidence="9" id="KW-1185">Reference proteome</keyword>
<dbReference type="Gene3D" id="3.40.50.2300">
    <property type="match status" value="1"/>
</dbReference>
<comment type="caution">
    <text evidence="8">The sequence shown here is derived from an EMBL/GenBank/DDBJ whole genome shotgun (WGS) entry which is preliminary data.</text>
</comment>
<evidence type="ECO:0000313" key="9">
    <source>
        <dbReference type="Proteomes" id="UP001156905"/>
    </source>
</evidence>
<dbReference type="InterPro" id="IPR045812">
    <property type="entry name" value="DAHL"/>
</dbReference>
<dbReference type="GO" id="GO:0016301">
    <property type="term" value="F:kinase activity"/>
    <property type="evidence" value="ECO:0007669"/>
    <property type="project" value="UniProtKB-KW"/>
</dbReference>
<reference evidence="9" key="1">
    <citation type="journal article" date="2019" name="Int. J. Syst. Evol. Microbiol.">
        <title>The Global Catalogue of Microorganisms (GCM) 10K type strain sequencing project: providing services to taxonomists for standard genome sequencing and annotation.</title>
        <authorList>
            <consortium name="The Broad Institute Genomics Platform"/>
            <consortium name="The Broad Institute Genome Sequencing Center for Infectious Disease"/>
            <person name="Wu L."/>
            <person name="Ma J."/>
        </authorList>
    </citation>
    <scope>NUCLEOTIDE SEQUENCE [LARGE SCALE GENOMIC DNA]</scope>
    <source>
        <strain evidence="9">NBRC 102520</strain>
    </source>
</reference>
<keyword evidence="5" id="KW-0812">Transmembrane</keyword>
<dbReference type="InterPro" id="IPR011006">
    <property type="entry name" value="CheY-like_superfamily"/>
</dbReference>
<dbReference type="SUPFAM" id="SSF55874">
    <property type="entry name" value="ATPase domain of HSP90 chaperone/DNA topoisomerase II/histidine kinase"/>
    <property type="match status" value="1"/>
</dbReference>
<dbReference type="SUPFAM" id="SSF52172">
    <property type="entry name" value="CheY-like"/>
    <property type="match status" value="1"/>
</dbReference>
<dbReference type="InterPro" id="IPR003661">
    <property type="entry name" value="HisK_dim/P_dom"/>
</dbReference>
<dbReference type="Gene3D" id="1.10.287.130">
    <property type="match status" value="1"/>
</dbReference>
<feature type="domain" description="Histidine kinase" evidence="6">
    <location>
        <begin position="461"/>
        <end position="682"/>
    </location>
</feature>
<dbReference type="SUPFAM" id="SSF47384">
    <property type="entry name" value="Homodimeric domain of signal transducing histidine kinase"/>
    <property type="match status" value="1"/>
</dbReference>
<keyword evidence="5" id="KW-1133">Transmembrane helix</keyword>
<dbReference type="PANTHER" id="PTHR43065:SF42">
    <property type="entry name" value="TWO-COMPONENT SENSOR PPRA"/>
    <property type="match status" value="1"/>
</dbReference>
<dbReference type="InterPro" id="IPR004358">
    <property type="entry name" value="Sig_transdc_His_kin-like_C"/>
</dbReference>
<comment type="catalytic activity">
    <reaction evidence="1">
        <text>ATP + protein L-histidine = ADP + protein N-phospho-L-histidine.</text>
        <dbReference type="EC" id="2.7.13.3"/>
    </reaction>
</comment>
<gene>
    <name evidence="8" type="primary">virA</name>
    <name evidence="8" type="ORF">GCM10007857_58380</name>
</gene>
<dbReference type="EMBL" id="BSOW01000023">
    <property type="protein sequence ID" value="GLR89125.1"/>
    <property type="molecule type" value="Genomic_DNA"/>
</dbReference>
<evidence type="ECO:0000259" key="7">
    <source>
        <dbReference type="PROSITE" id="PS50110"/>
    </source>
</evidence>
<dbReference type="Proteomes" id="UP001156905">
    <property type="component" value="Unassembled WGS sequence"/>
</dbReference>